<gene>
    <name evidence="1" type="ORF">CAEBREN_08471</name>
</gene>
<dbReference type="HOGENOM" id="CLU_3160423_0_0_1"/>
<keyword evidence="2" id="KW-1185">Reference proteome</keyword>
<dbReference type="AlphaFoldDB" id="G0NCB2"/>
<reference evidence="2" key="1">
    <citation type="submission" date="2011-07" db="EMBL/GenBank/DDBJ databases">
        <authorList>
            <consortium name="Caenorhabditis brenneri Sequencing and Analysis Consortium"/>
            <person name="Wilson R.K."/>
        </authorList>
    </citation>
    <scope>NUCLEOTIDE SEQUENCE [LARGE SCALE GENOMIC DNA]</scope>
    <source>
        <strain evidence="2">PB2801</strain>
    </source>
</reference>
<accession>G0NCB2</accession>
<proteinExistence type="predicted"/>
<sequence>MPNGNNCLERLKISQNQINVDKRSSIGNNTRSEENNNIKTVKYITVYM</sequence>
<dbReference type="InParanoid" id="G0NCB2"/>
<protein>
    <submittedName>
        <fullName evidence="1">Uncharacterized protein</fullName>
    </submittedName>
</protein>
<dbReference type="Proteomes" id="UP000008068">
    <property type="component" value="Unassembled WGS sequence"/>
</dbReference>
<evidence type="ECO:0000313" key="1">
    <source>
        <dbReference type="EMBL" id="EGT57405.1"/>
    </source>
</evidence>
<evidence type="ECO:0000313" key="2">
    <source>
        <dbReference type="Proteomes" id="UP000008068"/>
    </source>
</evidence>
<organism evidence="2">
    <name type="scientific">Caenorhabditis brenneri</name>
    <name type="common">Nematode worm</name>
    <dbReference type="NCBI Taxonomy" id="135651"/>
    <lineage>
        <taxon>Eukaryota</taxon>
        <taxon>Metazoa</taxon>
        <taxon>Ecdysozoa</taxon>
        <taxon>Nematoda</taxon>
        <taxon>Chromadorea</taxon>
        <taxon>Rhabditida</taxon>
        <taxon>Rhabditina</taxon>
        <taxon>Rhabditomorpha</taxon>
        <taxon>Rhabditoidea</taxon>
        <taxon>Rhabditidae</taxon>
        <taxon>Peloderinae</taxon>
        <taxon>Caenorhabditis</taxon>
    </lineage>
</organism>
<name>G0NCB2_CAEBE</name>
<dbReference type="EMBL" id="GL379861">
    <property type="protein sequence ID" value="EGT57405.1"/>
    <property type="molecule type" value="Genomic_DNA"/>
</dbReference>